<organism evidence="3 4">
    <name type="scientific">Candidatus Raymondbacteria bacterium RIFOXYD12_FULL_49_13</name>
    <dbReference type="NCBI Taxonomy" id="1817890"/>
    <lineage>
        <taxon>Bacteria</taxon>
        <taxon>Raymondiibacteriota</taxon>
    </lineage>
</organism>
<feature type="active site" description="Charge relay system" evidence="1">
    <location>
        <position position="259"/>
    </location>
</feature>
<name>A0A1F7F1I8_UNCRA</name>
<dbReference type="Proteomes" id="UP000179243">
    <property type="component" value="Unassembled WGS sequence"/>
</dbReference>
<gene>
    <name evidence="3" type="ORF">A2519_10695</name>
</gene>
<feature type="active site" description="Charge relay system" evidence="1">
    <location>
        <position position="229"/>
    </location>
</feature>
<feature type="domain" description="Serine aminopeptidase S33" evidence="2">
    <location>
        <begin position="42"/>
        <end position="264"/>
    </location>
</feature>
<dbReference type="Gene3D" id="3.40.50.1820">
    <property type="entry name" value="alpha/beta hydrolase"/>
    <property type="match status" value="1"/>
</dbReference>
<feature type="active site" description="Nucleophile" evidence="1">
    <location>
        <position position="121"/>
    </location>
</feature>
<evidence type="ECO:0000256" key="1">
    <source>
        <dbReference type="PIRSR" id="PIRSR017388-1"/>
    </source>
</evidence>
<evidence type="ECO:0000313" key="3">
    <source>
        <dbReference type="EMBL" id="OGK00468.1"/>
    </source>
</evidence>
<dbReference type="EMBL" id="MFYX01000146">
    <property type="protein sequence ID" value="OGK00468.1"/>
    <property type="molecule type" value="Genomic_DNA"/>
</dbReference>
<reference evidence="3 4" key="1">
    <citation type="journal article" date="2016" name="Nat. Commun.">
        <title>Thousands of microbial genomes shed light on interconnected biogeochemical processes in an aquifer system.</title>
        <authorList>
            <person name="Anantharaman K."/>
            <person name="Brown C.T."/>
            <person name="Hug L.A."/>
            <person name="Sharon I."/>
            <person name="Castelle C.J."/>
            <person name="Probst A.J."/>
            <person name="Thomas B.C."/>
            <person name="Singh A."/>
            <person name="Wilkins M.J."/>
            <person name="Karaoz U."/>
            <person name="Brodie E.L."/>
            <person name="Williams K.H."/>
            <person name="Hubbard S.S."/>
            <person name="Banfield J.F."/>
        </authorList>
    </citation>
    <scope>NUCLEOTIDE SEQUENCE [LARGE SCALE GENOMIC DNA]</scope>
</reference>
<proteinExistence type="predicted"/>
<dbReference type="GO" id="GO:0052689">
    <property type="term" value="F:carboxylic ester hydrolase activity"/>
    <property type="evidence" value="ECO:0007669"/>
    <property type="project" value="InterPro"/>
</dbReference>
<comment type="caution">
    <text evidence="3">The sequence shown here is derived from an EMBL/GenBank/DDBJ whole genome shotgun (WGS) entry which is preliminary data.</text>
</comment>
<sequence>MVQQENTYFRRPYSLLQEEISFHKRSENGIICGAEPFYFQGNSKEAVLMVHGYTSTPRDLRTLGLHLNNSGYTVKGILLPGHGTKPTDLDACTWLQWYQALEEAFTSLSTTSEIVHLAGFSMGAALALHCAANHRAGKLVLLSPFFRIAYNPIHLVPEEVLVYTIGRVLRHLKKKYSGNCSNPDARARHVAYYHYALSSINQALELVKVIRSEMHTIKNPALFIHSRRDKTTSPAASRKMYSLLASSDKRFVWLEKANHIVPHDYENDRVFREVVSFLTVR</sequence>
<evidence type="ECO:0000313" key="4">
    <source>
        <dbReference type="Proteomes" id="UP000179243"/>
    </source>
</evidence>
<dbReference type="InterPro" id="IPR029058">
    <property type="entry name" value="AB_hydrolase_fold"/>
</dbReference>
<dbReference type="SUPFAM" id="SSF53474">
    <property type="entry name" value="alpha/beta-Hydrolases"/>
    <property type="match status" value="1"/>
</dbReference>
<dbReference type="PANTHER" id="PTHR11614">
    <property type="entry name" value="PHOSPHOLIPASE-RELATED"/>
    <property type="match status" value="1"/>
</dbReference>
<dbReference type="PIRSF" id="PIRSF017388">
    <property type="entry name" value="Esterase_lipase"/>
    <property type="match status" value="1"/>
</dbReference>
<dbReference type="InterPro" id="IPR051044">
    <property type="entry name" value="MAG_DAG_Lipase"/>
</dbReference>
<dbReference type="InterPro" id="IPR022742">
    <property type="entry name" value="Hydrolase_4"/>
</dbReference>
<evidence type="ECO:0000259" key="2">
    <source>
        <dbReference type="Pfam" id="PF12146"/>
    </source>
</evidence>
<dbReference type="Pfam" id="PF12146">
    <property type="entry name" value="Hydrolase_4"/>
    <property type="match status" value="1"/>
</dbReference>
<protein>
    <recommendedName>
        <fullName evidence="2">Serine aminopeptidase S33 domain-containing protein</fullName>
    </recommendedName>
</protein>
<dbReference type="InterPro" id="IPR012354">
    <property type="entry name" value="Esterase_lipase"/>
</dbReference>
<dbReference type="AlphaFoldDB" id="A0A1F7F1I8"/>
<accession>A0A1F7F1I8</accession>